<evidence type="ECO:0000313" key="3">
    <source>
        <dbReference type="Proteomes" id="UP000481858"/>
    </source>
</evidence>
<keyword evidence="3" id="KW-1185">Reference proteome</keyword>
<dbReference type="InterPro" id="IPR010730">
    <property type="entry name" value="HET"/>
</dbReference>
<sequence length="674" mass="75932">MADIESQQLYYKYQPLANGHIRILLVEPGAAEEPLFGRLLHGEVESFDWVVRDLTTHRDERITSLTGDRSYFAVSYAWGQPTFTKILHTPDGLLPLTPSLYGALRCFRRTERPIALWADGVCINQMDIPEISQQVRMMATIYETCETVLVWLGDDEKTTCGIFWLLQQMEFFNREGLLKDASTSSVEDHPTLGLALSSGGAWIACEACKHPCVRFWELDEILEGLKSILGRPYFRRLWPLQERFVKAPQVTFYEGQHKFGFMIFELVVDGTMTVLQSFLSALYQRGYHSKTFSAAMSHLASFDTLISFQKVTQYIWPGNLLTVILHTAPFECSDSHDRIYALRRIASLENTYELTPDYDLALPTLWFKAAVIILGQYNASMECRSVVLALAGLKPASPETSWVPDFGALPPVAYAKANRFKTYHRVFKAGRAMISESKTSQQCEFRWTLKQDTKALIVRGIVLGTVTRILSFSQPPSLPWDMSKGKRKERLSWYLKCHEFCFTGQDHVLSLTPHQMGDLLTQGHRKVIEGEGTQFPDIKGPPGITSNADSELENIVSAFLDEQPYQELPMTADGFCATVQAVDHLLEKTTPQDNIVMDPGRLLAQSSSGHYSWVPESTHSGDSICLLEGAASPFVLRCDKGGCWRVIGDAYVEGVMRGEGWPHDVSQLTSFEIL</sequence>
<dbReference type="EMBL" id="WUBL01000061">
    <property type="protein sequence ID" value="KAF2967833.1"/>
    <property type="molecule type" value="Genomic_DNA"/>
</dbReference>
<dbReference type="OrthoDB" id="5416609at2759"/>
<comment type="caution">
    <text evidence="2">The sequence shown here is derived from an EMBL/GenBank/DDBJ whole genome shotgun (WGS) entry which is preliminary data.</text>
</comment>
<dbReference type="AlphaFoldDB" id="A0A7C8MSR8"/>
<dbReference type="Pfam" id="PF06985">
    <property type="entry name" value="HET"/>
    <property type="match status" value="1"/>
</dbReference>
<feature type="domain" description="Heterokaryon incompatibility" evidence="1">
    <location>
        <begin position="71"/>
        <end position="242"/>
    </location>
</feature>
<name>A0A7C8MSR8_9PEZI</name>
<accession>A0A7C8MSR8</accession>
<dbReference type="Proteomes" id="UP000481858">
    <property type="component" value="Unassembled WGS sequence"/>
</dbReference>
<protein>
    <recommendedName>
        <fullName evidence="1">Heterokaryon incompatibility domain-containing protein</fullName>
    </recommendedName>
</protein>
<dbReference type="PANTHER" id="PTHR24148:SF82">
    <property type="entry name" value="HETEROKARYON INCOMPATIBILITY DOMAIN-CONTAINING PROTEIN"/>
    <property type="match status" value="1"/>
</dbReference>
<proteinExistence type="predicted"/>
<dbReference type="PANTHER" id="PTHR24148">
    <property type="entry name" value="ANKYRIN REPEAT DOMAIN-CONTAINING PROTEIN 39 HOMOLOG-RELATED"/>
    <property type="match status" value="1"/>
</dbReference>
<gene>
    <name evidence="2" type="ORF">GQX73_g5762</name>
</gene>
<dbReference type="InterPro" id="IPR052895">
    <property type="entry name" value="HetReg/Transcr_Mod"/>
</dbReference>
<reference evidence="2 3" key="1">
    <citation type="submission" date="2019-12" db="EMBL/GenBank/DDBJ databases">
        <title>Draft genome sequence of the ascomycete Xylaria multiplex DSM 110363.</title>
        <authorList>
            <person name="Buettner E."/>
            <person name="Kellner H."/>
        </authorList>
    </citation>
    <scope>NUCLEOTIDE SEQUENCE [LARGE SCALE GENOMIC DNA]</scope>
    <source>
        <strain evidence="2 3">DSM 110363</strain>
    </source>
</reference>
<evidence type="ECO:0000313" key="2">
    <source>
        <dbReference type="EMBL" id="KAF2967833.1"/>
    </source>
</evidence>
<evidence type="ECO:0000259" key="1">
    <source>
        <dbReference type="Pfam" id="PF06985"/>
    </source>
</evidence>
<organism evidence="2 3">
    <name type="scientific">Xylaria multiplex</name>
    <dbReference type="NCBI Taxonomy" id="323545"/>
    <lineage>
        <taxon>Eukaryota</taxon>
        <taxon>Fungi</taxon>
        <taxon>Dikarya</taxon>
        <taxon>Ascomycota</taxon>
        <taxon>Pezizomycotina</taxon>
        <taxon>Sordariomycetes</taxon>
        <taxon>Xylariomycetidae</taxon>
        <taxon>Xylariales</taxon>
        <taxon>Xylariaceae</taxon>
        <taxon>Xylaria</taxon>
    </lineage>
</organism>
<dbReference type="InParanoid" id="A0A7C8MSR8"/>